<reference evidence="2 3" key="1">
    <citation type="submission" date="2019-05" db="EMBL/GenBank/DDBJ databases">
        <title>Another draft genome of Portunus trituberculatus and its Hox gene families provides insights of decapod evolution.</title>
        <authorList>
            <person name="Jeong J.-H."/>
            <person name="Song I."/>
            <person name="Kim S."/>
            <person name="Choi T."/>
            <person name="Kim D."/>
            <person name="Ryu S."/>
            <person name="Kim W."/>
        </authorList>
    </citation>
    <scope>NUCLEOTIDE SEQUENCE [LARGE SCALE GENOMIC DNA]</scope>
    <source>
        <tissue evidence="2">Muscle</tissue>
    </source>
</reference>
<evidence type="ECO:0000256" key="1">
    <source>
        <dbReference type="SAM" id="MobiDB-lite"/>
    </source>
</evidence>
<feature type="region of interest" description="Disordered" evidence="1">
    <location>
        <begin position="1"/>
        <end position="78"/>
    </location>
</feature>
<name>A0A5B7HMS8_PORTR</name>
<evidence type="ECO:0000313" key="2">
    <source>
        <dbReference type="EMBL" id="MPC71246.1"/>
    </source>
</evidence>
<comment type="caution">
    <text evidence="2">The sequence shown here is derived from an EMBL/GenBank/DDBJ whole genome shotgun (WGS) entry which is preliminary data.</text>
</comment>
<feature type="compositionally biased region" description="Polar residues" evidence="1">
    <location>
        <begin position="30"/>
        <end position="40"/>
    </location>
</feature>
<evidence type="ECO:0000313" key="3">
    <source>
        <dbReference type="Proteomes" id="UP000324222"/>
    </source>
</evidence>
<proteinExistence type="predicted"/>
<sequence length="78" mass="8485">MTVPTAEGEKGEESIPQLSSLSYPVMQRQPLCQQAPSSPSDKGIPGGGNRSMTTSDQPRLARLSEHPHRTHLRGQVSY</sequence>
<dbReference type="AlphaFoldDB" id="A0A5B7HMS8"/>
<accession>A0A5B7HMS8</accession>
<dbReference type="EMBL" id="VSRR010032570">
    <property type="protein sequence ID" value="MPC71246.1"/>
    <property type="molecule type" value="Genomic_DNA"/>
</dbReference>
<gene>
    <name evidence="2" type="ORF">E2C01_065518</name>
</gene>
<dbReference type="Proteomes" id="UP000324222">
    <property type="component" value="Unassembled WGS sequence"/>
</dbReference>
<protein>
    <submittedName>
        <fullName evidence="2">Uncharacterized protein</fullName>
    </submittedName>
</protein>
<keyword evidence="3" id="KW-1185">Reference proteome</keyword>
<organism evidence="2 3">
    <name type="scientific">Portunus trituberculatus</name>
    <name type="common">Swimming crab</name>
    <name type="synonym">Neptunus trituberculatus</name>
    <dbReference type="NCBI Taxonomy" id="210409"/>
    <lineage>
        <taxon>Eukaryota</taxon>
        <taxon>Metazoa</taxon>
        <taxon>Ecdysozoa</taxon>
        <taxon>Arthropoda</taxon>
        <taxon>Crustacea</taxon>
        <taxon>Multicrustacea</taxon>
        <taxon>Malacostraca</taxon>
        <taxon>Eumalacostraca</taxon>
        <taxon>Eucarida</taxon>
        <taxon>Decapoda</taxon>
        <taxon>Pleocyemata</taxon>
        <taxon>Brachyura</taxon>
        <taxon>Eubrachyura</taxon>
        <taxon>Portunoidea</taxon>
        <taxon>Portunidae</taxon>
        <taxon>Portuninae</taxon>
        <taxon>Portunus</taxon>
    </lineage>
</organism>